<dbReference type="InterPro" id="IPR006616">
    <property type="entry name" value="DM9_repeat"/>
</dbReference>
<dbReference type="PANTHER" id="PTHR31649">
    <property type="entry name" value="AGAP009604-PA"/>
    <property type="match status" value="1"/>
</dbReference>
<evidence type="ECO:0000313" key="2">
    <source>
        <dbReference type="Proteomes" id="UP000215902"/>
    </source>
</evidence>
<accession>A0A267DUP9</accession>
<gene>
    <name evidence="1" type="ORF">BOX15_Mlig001642g1</name>
</gene>
<organism evidence="1 2">
    <name type="scientific">Macrostomum lignano</name>
    <dbReference type="NCBI Taxonomy" id="282301"/>
    <lineage>
        <taxon>Eukaryota</taxon>
        <taxon>Metazoa</taxon>
        <taxon>Spiralia</taxon>
        <taxon>Lophotrochozoa</taxon>
        <taxon>Platyhelminthes</taxon>
        <taxon>Rhabditophora</taxon>
        <taxon>Macrostomorpha</taxon>
        <taxon>Macrostomida</taxon>
        <taxon>Macrostomidae</taxon>
        <taxon>Macrostomum</taxon>
    </lineage>
</organism>
<dbReference type="Pfam" id="PF11901">
    <property type="entry name" value="DM9"/>
    <property type="match status" value="1"/>
</dbReference>
<dbReference type="AlphaFoldDB" id="A0A267DUP9"/>
<proteinExistence type="predicted"/>
<dbReference type="Proteomes" id="UP000215902">
    <property type="component" value="Unassembled WGS sequence"/>
</dbReference>
<comment type="caution">
    <text evidence="1">The sequence shown here is derived from an EMBL/GenBank/DDBJ whole genome shotgun (WGS) entry which is preliminary data.</text>
</comment>
<reference evidence="1 2" key="1">
    <citation type="submission" date="2017-06" db="EMBL/GenBank/DDBJ databases">
        <title>A platform for efficient transgenesis in Macrostomum lignano, a flatworm model organism for stem cell research.</title>
        <authorList>
            <person name="Berezikov E."/>
        </authorList>
    </citation>
    <scope>NUCLEOTIDE SEQUENCE [LARGE SCALE GENOMIC DNA]</scope>
    <source>
        <strain evidence="1">DV1</strain>
        <tissue evidence="1">Whole organism</tissue>
    </source>
</reference>
<dbReference type="STRING" id="282301.A0A267DUP9"/>
<dbReference type="PANTHER" id="PTHR31649:SF1">
    <property type="entry name" value="FARNESOIC ACID O-METHYL TRANSFERASE DOMAIN-CONTAINING PROTEIN"/>
    <property type="match status" value="1"/>
</dbReference>
<dbReference type="SMART" id="SM00696">
    <property type="entry name" value="DM9"/>
    <property type="match status" value="2"/>
</dbReference>
<keyword evidence="2" id="KW-1185">Reference proteome</keyword>
<name>A0A267DUP9_9PLAT</name>
<protein>
    <submittedName>
        <fullName evidence="1">Uncharacterized protein</fullName>
    </submittedName>
</protein>
<dbReference type="EMBL" id="NIVC01003251">
    <property type="protein sequence ID" value="PAA52384.1"/>
    <property type="molecule type" value="Genomic_DNA"/>
</dbReference>
<sequence length="180" mass="20034">MSKVKHAGHKGIEICVSWQPAKDGHIPPNAIEAAPGCFVGRAKHEDCWIPAKVAEGHTNAYVPYDGKEHSIPEYEVLVCSEIGCYGKGYKWVRKDSGDVPKKALVAGREKNDEPLYVARGEVDGEMCVGKVHKNHHCAYFPYGGTSTEAKNTRFWCWASERICTKAAMADFFNSQMTNWN</sequence>
<evidence type="ECO:0000313" key="1">
    <source>
        <dbReference type="EMBL" id="PAA52384.1"/>
    </source>
</evidence>